<proteinExistence type="predicted"/>
<dbReference type="Proteomes" id="UP001257234">
    <property type="component" value="Unassembled WGS sequence"/>
</dbReference>
<evidence type="ECO:0008006" key="3">
    <source>
        <dbReference type="Google" id="ProtNLM"/>
    </source>
</evidence>
<keyword evidence="2" id="KW-1185">Reference proteome</keyword>
<name>A0ABU1EL19_9FLAO</name>
<gene>
    <name evidence="1" type="ORF">RE431_00405</name>
</gene>
<accession>A0ABU1EL19</accession>
<dbReference type="EMBL" id="JAVJIU010000001">
    <property type="protein sequence ID" value="MDR5589080.1"/>
    <property type="molecule type" value="Genomic_DNA"/>
</dbReference>
<organism evidence="1 2">
    <name type="scientific">Christiangramia sediminicola</name>
    <dbReference type="NCBI Taxonomy" id="3073267"/>
    <lineage>
        <taxon>Bacteria</taxon>
        <taxon>Pseudomonadati</taxon>
        <taxon>Bacteroidota</taxon>
        <taxon>Flavobacteriia</taxon>
        <taxon>Flavobacteriales</taxon>
        <taxon>Flavobacteriaceae</taxon>
        <taxon>Christiangramia</taxon>
    </lineage>
</organism>
<protein>
    <recommendedName>
        <fullName evidence="3">STAS/SEC14 domain-containing protein</fullName>
    </recommendedName>
</protein>
<dbReference type="RefSeq" id="WP_309559982.1">
    <property type="nucleotide sequence ID" value="NZ_JAVJIU010000001.1"/>
</dbReference>
<comment type="caution">
    <text evidence="1">The sequence shown here is derived from an EMBL/GenBank/DDBJ whole genome shotgun (WGS) entry which is preliminary data.</text>
</comment>
<sequence length="128" mass="15056">MDKPLQIKELSFAKLKFYKYYVIAVIDEDTVVSDTHFNELIQNFDERFGDEGYVYIANRENNYNVNPIYFKKLEEISKMKALAVVNHNTSSIEINNFEKHFCPIPYVVFDELENAVAWAEDFMINKAP</sequence>
<reference evidence="2" key="1">
    <citation type="submission" date="2023-07" db="EMBL/GenBank/DDBJ databases">
        <title>Christiangramia sp. SM2212., a novel bacterium of the family Flavobacteriaceae isolated from the sea sediment.</title>
        <authorList>
            <person name="Wang J."/>
            <person name="Zhang X."/>
        </authorList>
    </citation>
    <scope>NUCLEOTIDE SEQUENCE [LARGE SCALE GENOMIC DNA]</scope>
    <source>
        <strain evidence="2">SM2212</strain>
    </source>
</reference>
<evidence type="ECO:0000313" key="2">
    <source>
        <dbReference type="Proteomes" id="UP001257234"/>
    </source>
</evidence>
<evidence type="ECO:0000313" key="1">
    <source>
        <dbReference type="EMBL" id="MDR5589080.1"/>
    </source>
</evidence>